<name>A0ABT1E059_9ACTN</name>
<dbReference type="NCBIfam" id="TIGR01509">
    <property type="entry name" value="HAD-SF-IA-v3"/>
    <property type="match status" value="1"/>
</dbReference>
<comment type="caution">
    <text evidence="1">The sequence shown here is derived from an EMBL/GenBank/DDBJ whole genome shotgun (WGS) entry which is preliminary data.</text>
</comment>
<dbReference type="GO" id="GO:0016787">
    <property type="term" value="F:hydrolase activity"/>
    <property type="evidence" value="ECO:0007669"/>
    <property type="project" value="UniProtKB-KW"/>
</dbReference>
<dbReference type="Pfam" id="PF13419">
    <property type="entry name" value="HAD_2"/>
    <property type="match status" value="1"/>
</dbReference>
<sequence length="237" mass="24072">MSRPKLADLVGAGPLLLDFDGPVCSIFAGYPAPRVAAELVALLDIEGVAMPQELRSEGDPLAVLRWVGEACSSDLTATVDEALCAAELHAASVAAPTPFGREVILGAAARGVPVAVVSNNSAVSIEAYLTAHDLARYVTPIIGRAYGTPQLMKPNPAPVLDAVGALGAEAASCVLVGDSLSDIEAARAAGISAIGYANKEWKVNAFTSADIVVTSMGEIAEALSPVSPVSPLSPKGD</sequence>
<dbReference type="SUPFAM" id="SSF56784">
    <property type="entry name" value="HAD-like"/>
    <property type="match status" value="1"/>
</dbReference>
<evidence type="ECO:0000313" key="2">
    <source>
        <dbReference type="Proteomes" id="UP001523369"/>
    </source>
</evidence>
<dbReference type="InterPro" id="IPR023214">
    <property type="entry name" value="HAD_sf"/>
</dbReference>
<dbReference type="InterPro" id="IPR006439">
    <property type="entry name" value="HAD-SF_hydro_IA"/>
</dbReference>
<accession>A0ABT1E059</accession>
<dbReference type="RefSeq" id="WP_253242541.1">
    <property type="nucleotide sequence ID" value="NZ_JAMYJR010000047.1"/>
</dbReference>
<dbReference type="InterPro" id="IPR036412">
    <property type="entry name" value="HAD-like_sf"/>
</dbReference>
<keyword evidence="2" id="KW-1185">Reference proteome</keyword>
<dbReference type="Proteomes" id="UP001523369">
    <property type="component" value="Unassembled WGS sequence"/>
</dbReference>
<organism evidence="1 2">
    <name type="scientific">Paractinoplanes aksuensis</name>
    <dbReference type="NCBI Taxonomy" id="2939490"/>
    <lineage>
        <taxon>Bacteria</taxon>
        <taxon>Bacillati</taxon>
        <taxon>Actinomycetota</taxon>
        <taxon>Actinomycetes</taxon>
        <taxon>Micromonosporales</taxon>
        <taxon>Micromonosporaceae</taxon>
        <taxon>Paractinoplanes</taxon>
    </lineage>
</organism>
<keyword evidence="1" id="KW-0378">Hydrolase</keyword>
<dbReference type="EMBL" id="JAMYJR010000047">
    <property type="protein sequence ID" value="MCO8276519.1"/>
    <property type="molecule type" value="Genomic_DNA"/>
</dbReference>
<reference evidence="1 2" key="1">
    <citation type="submission" date="2022-06" db="EMBL/GenBank/DDBJ databases">
        <title>New Species of the Genus Actinoplanes, ActinopZanes ferrugineus.</title>
        <authorList>
            <person name="Ding P."/>
        </authorList>
    </citation>
    <scope>NUCLEOTIDE SEQUENCE [LARGE SCALE GENOMIC DNA]</scope>
    <source>
        <strain evidence="1 2">TRM88003</strain>
    </source>
</reference>
<protein>
    <submittedName>
        <fullName evidence="1">HAD-IA family hydrolase</fullName>
    </submittedName>
</protein>
<dbReference type="Gene3D" id="3.40.50.1000">
    <property type="entry name" value="HAD superfamily/HAD-like"/>
    <property type="match status" value="1"/>
</dbReference>
<dbReference type="InterPro" id="IPR050155">
    <property type="entry name" value="HAD-like_hydrolase_sf"/>
</dbReference>
<proteinExistence type="predicted"/>
<gene>
    <name evidence="1" type="ORF">M1L60_38675</name>
</gene>
<dbReference type="InterPro" id="IPR041492">
    <property type="entry name" value="HAD_2"/>
</dbReference>
<dbReference type="PANTHER" id="PTHR43434">
    <property type="entry name" value="PHOSPHOGLYCOLATE PHOSPHATASE"/>
    <property type="match status" value="1"/>
</dbReference>
<evidence type="ECO:0000313" key="1">
    <source>
        <dbReference type="EMBL" id="MCO8276519.1"/>
    </source>
</evidence>
<dbReference type="PANTHER" id="PTHR43434:SF1">
    <property type="entry name" value="PHOSPHOGLYCOLATE PHOSPHATASE"/>
    <property type="match status" value="1"/>
</dbReference>